<keyword evidence="3" id="KW-0378">Hydrolase</keyword>
<evidence type="ECO:0000256" key="2">
    <source>
        <dbReference type="ARBA" id="ARBA00022723"/>
    </source>
</evidence>
<evidence type="ECO:0000313" key="8">
    <source>
        <dbReference type="Proteomes" id="UP000598120"/>
    </source>
</evidence>
<dbReference type="PROSITE" id="PS00903">
    <property type="entry name" value="CYT_DCMP_DEAMINASES_1"/>
    <property type="match status" value="1"/>
</dbReference>
<dbReference type="EMBL" id="BMIC01000004">
    <property type="protein sequence ID" value="GFZ89206.1"/>
    <property type="molecule type" value="Genomic_DNA"/>
</dbReference>
<dbReference type="PROSITE" id="PS51747">
    <property type="entry name" value="CYT_DCMP_DEAMINASES_2"/>
    <property type="match status" value="1"/>
</dbReference>
<dbReference type="Proteomes" id="UP000598120">
    <property type="component" value="Unassembled WGS sequence"/>
</dbReference>
<dbReference type="GO" id="GO:0004132">
    <property type="term" value="F:dCMP deaminase activity"/>
    <property type="evidence" value="ECO:0007669"/>
    <property type="project" value="TreeGrafter"/>
</dbReference>
<evidence type="ECO:0000256" key="3">
    <source>
        <dbReference type="ARBA" id="ARBA00022801"/>
    </source>
</evidence>
<accession>A0A8J2TS06</accession>
<gene>
    <name evidence="7" type="ORF">GCM10011531_20910</name>
</gene>
<feature type="region of interest" description="Disordered" evidence="5">
    <location>
        <begin position="1"/>
        <end position="28"/>
    </location>
</feature>
<evidence type="ECO:0000259" key="6">
    <source>
        <dbReference type="PROSITE" id="PS51747"/>
    </source>
</evidence>
<dbReference type="InterPro" id="IPR027417">
    <property type="entry name" value="P-loop_NTPase"/>
</dbReference>
<sequence>MSIARKLNNQSSDNQISKNSDKTTSERVKETHTSELVLGICSQIGAKKDLVIKALKSELKSYGYEFMDLKLSKHIDDADAPNFKYNDSQDKTSGYNTIVRKIEKGNHLREIYGKDYLVNLSVSEIANSKMEIFKISGEKDFSNISSQRKCYIIDSIKHKEELNALRDIYGDAFYLISVFTPRSERIQNISIPNIAKNEAIEIINIDEYQEFKESGQQVREVYVDADFFIKVDKKNETEIKSKIERFTNIIFENELITPTIEERAMYEAKSASVNSACLSRQVGASIISNEDELISVGWNDVPKYGGNLYTHESKIDNRCYIKGQCFNDSNKENIRNVILDDFKAKIDKVVSDDLEKSKILNVLNKVLLSSSIKTLIEFSRSVHAEMHAILNAANLNGVKLRGSTLFCTTYPCHNCVRHIIAAGIIKLYYIEPYIKSKGIDLHSDSITDDTILTKDSKNDKVQILMFEGISPKKYLSFFNKNRSRKNKISGKSLCQNRDKSKLQPINSLSLQALFYREIQASKRIQDRIDQLSSKNENQ</sequence>
<dbReference type="PANTHER" id="PTHR11086">
    <property type="entry name" value="DEOXYCYTIDYLATE DEAMINASE-RELATED"/>
    <property type="match status" value="1"/>
</dbReference>
<reference evidence="7 8" key="1">
    <citation type="journal article" date="2014" name="Int. J. Syst. Evol. Microbiol.">
        <title>Complete genome sequence of Corynebacterium casei LMG S-19264T (=DSM 44701T), isolated from a smear-ripened cheese.</title>
        <authorList>
            <consortium name="US DOE Joint Genome Institute (JGI-PGF)"/>
            <person name="Walter F."/>
            <person name="Albersmeier A."/>
            <person name="Kalinowski J."/>
            <person name="Ruckert C."/>
        </authorList>
    </citation>
    <scope>NUCLEOTIDE SEQUENCE [LARGE SCALE GENOMIC DNA]</scope>
    <source>
        <strain evidence="7 8">CGMCC 1.15295</strain>
    </source>
</reference>
<keyword evidence="8" id="KW-1185">Reference proteome</keyword>
<dbReference type="PANTHER" id="PTHR11086:SF18">
    <property type="entry name" value="DEOXYCYTIDYLATE DEAMINASE"/>
    <property type="match status" value="1"/>
</dbReference>
<dbReference type="Gene3D" id="3.40.50.300">
    <property type="entry name" value="P-loop containing nucleotide triphosphate hydrolases"/>
    <property type="match status" value="1"/>
</dbReference>
<organism evidence="7 8">
    <name type="scientific">Aquaticitalea lipolytica</name>
    <dbReference type="NCBI Taxonomy" id="1247562"/>
    <lineage>
        <taxon>Bacteria</taxon>
        <taxon>Pseudomonadati</taxon>
        <taxon>Bacteroidota</taxon>
        <taxon>Flavobacteriia</taxon>
        <taxon>Flavobacteriales</taxon>
        <taxon>Flavobacteriaceae</taxon>
        <taxon>Aquaticitalea</taxon>
    </lineage>
</organism>
<feature type="compositionally biased region" description="Basic and acidic residues" evidence="5">
    <location>
        <begin position="19"/>
        <end position="28"/>
    </location>
</feature>
<comment type="similarity">
    <text evidence="1">Belongs to the cytidine and deoxycytidylate deaminase family.</text>
</comment>
<keyword evidence="2" id="KW-0479">Metal-binding</keyword>
<evidence type="ECO:0000256" key="4">
    <source>
        <dbReference type="ARBA" id="ARBA00022833"/>
    </source>
</evidence>
<dbReference type="Pfam" id="PF00383">
    <property type="entry name" value="dCMP_cyt_deam_1"/>
    <property type="match status" value="1"/>
</dbReference>
<dbReference type="InterPro" id="IPR016193">
    <property type="entry name" value="Cytidine_deaminase-like"/>
</dbReference>
<feature type="domain" description="CMP/dCMP-type deaminase" evidence="6">
    <location>
        <begin position="258"/>
        <end position="441"/>
    </location>
</feature>
<protein>
    <submittedName>
        <fullName evidence="7">Cytidine deaminase</fullName>
    </submittedName>
</protein>
<dbReference type="InterPro" id="IPR015517">
    <property type="entry name" value="dCMP_deaminase-rel"/>
</dbReference>
<dbReference type="InterPro" id="IPR002125">
    <property type="entry name" value="CMP_dCMP_dom"/>
</dbReference>
<dbReference type="SUPFAM" id="SSF53927">
    <property type="entry name" value="Cytidine deaminase-like"/>
    <property type="match status" value="1"/>
</dbReference>
<dbReference type="AlphaFoldDB" id="A0A8J2TS06"/>
<dbReference type="GO" id="GO:0008270">
    <property type="term" value="F:zinc ion binding"/>
    <property type="evidence" value="ECO:0007669"/>
    <property type="project" value="InterPro"/>
</dbReference>
<dbReference type="InterPro" id="IPR016192">
    <property type="entry name" value="APOBEC/CMP_deaminase_Zn-bd"/>
</dbReference>
<dbReference type="NCBIfam" id="NF041025">
    <property type="entry name" value="antiphage_deaminase"/>
    <property type="match status" value="1"/>
</dbReference>
<evidence type="ECO:0000313" key="7">
    <source>
        <dbReference type="EMBL" id="GFZ89206.1"/>
    </source>
</evidence>
<comment type="caution">
    <text evidence="7">The sequence shown here is derived from an EMBL/GenBank/DDBJ whole genome shotgun (WGS) entry which is preliminary data.</text>
</comment>
<dbReference type="RefSeq" id="WP_188606327.1">
    <property type="nucleotide sequence ID" value="NZ_BMIC01000004.1"/>
</dbReference>
<dbReference type="GO" id="GO:0005737">
    <property type="term" value="C:cytoplasm"/>
    <property type="evidence" value="ECO:0007669"/>
    <property type="project" value="TreeGrafter"/>
</dbReference>
<feature type="compositionally biased region" description="Polar residues" evidence="5">
    <location>
        <begin position="7"/>
        <end position="18"/>
    </location>
</feature>
<dbReference type="Gene3D" id="3.40.140.10">
    <property type="entry name" value="Cytidine Deaminase, domain 2"/>
    <property type="match status" value="1"/>
</dbReference>
<name>A0A8J2TS06_9FLAO</name>
<evidence type="ECO:0000256" key="5">
    <source>
        <dbReference type="SAM" id="MobiDB-lite"/>
    </source>
</evidence>
<keyword evidence="4" id="KW-0862">Zinc</keyword>
<evidence type="ECO:0000256" key="1">
    <source>
        <dbReference type="ARBA" id="ARBA00006576"/>
    </source>
</evidence>
<proteinExistence type="inferred from homology"/>